<evidence type="ECO:0000256" key="8">
    <source>
        <dbReference type="ARBA" id="ARBA00031190"/>
    </source>
</evidence>
<evidence type="ECO:0000259" key="14">
    <source>
        <dbReference type="Pfam" id="PF00483"/>
    </source>
</evidence>
<dbReference type="InterPro" id="IPR005835">
    <property type="entry name" value="NTP_transferase_dom"/>
</dbReference>
<dbReference type="Pfam" id="PF00483">
    <property type="entry name" value="NTP_transferase"/>
    <property type="match status" value="1"/>
</dbReference>
<feature type="compositionally biased region" description="Basic and acidic residues" evidence="13">
    <location>
        <begin position="528"/>
        <end position="539"/>
    </location>
</feature>
<evidence type="ECO:0000259" key="15">
    <source>
        <dbReference type="Pfam" id="PF25084"/>
    </source>
</evidence>
<dbReference type="EMBL" id="AZHF01000004">
    <property type="protein sequence ID" value="OAA76043.1"/>
    <property type="molecule type" value="Genomic_DNA"/>
</dbReference>
<reference evidence="16 17" key="1">
    <citation type="journal article" date="2016" name="Genome Biol. Evol.">
        <title>Divergent and convergent evolution of fungal pathogenicity.</title>
        <authorList>
            <person name="Shang Y."/>
            <person name="Xiao G."/>
            <person name="Zheng P."/>
            <person name="Cen K."/>
            <person name="Zhan S."/>
            <person name="Wang C."/>
        </authorList>
    </citation>
    <scope>NUCLEOTIDE SEQUENCE [LARGE SCALE GENOMIC DNA]</scope>
    <source>
        <strain evidence="16 17">RCEF 1005</strain>
    </source>
</reference>
<name>A0A168G5B6_CORDF</name>
<dbReference type="OrthoDB" id="10250549at2759"/>
<evidence type="ECO:0000256" key="13">
    <source>
        <dbReference type="SAM" id="MobiDB-lite"/>
    </source>
</evidence>
<dbReference type="GO" id="GO:0002183">
    <property type="term" value="P:cytoplasmic translational initiation"/>
    <property type="evidence" value="ECO:0007669"/>
    <property type="project" value="TreeGrafter"/>
</dbReference>
<dbReference type="InterPro" id="IPR029044">
    <property type="entry name" value="Nucleotide-diphossugar_trans"/>
</dbReference>
<evidence type="ECO:0000313" key="17">
    <source>
        <dbReference type="Proteomes" id="UP000076881"/>
    </source>
</evidence>
<evidence type="ECO:0000256" key="9">
    <source>
        <dbReference type="ARBA" id="ARBA00044196"/>
    </source>
</evidence>
<dbReference type="Proteomes" id="UP000076881">
    <property type="component" value="Unassembled WGS sequence"/>
</dbReference>
<dbReference type="GO" id="GO:0016740">
    <property type="term" value="F:transferase activity"/>
    <property type="evidence" value="ECO:0007669"/>
    <property type="project" value="UniProtKB-KW"/>
</dbReference>
<dbReference type="GO" id="GO:0003743">
    <property type="term" value="F:translation initiation factor activity"/>
    <property type="evidence" value="ECO:0007669"/>
    <property type="project" value="UniProtKB-KW"/>
</dbReference>
<dbReference type="PANTHER" id="PTHR45989:SF1">
    <property type="entry name" value="TRANSLATION INITIATION FACTOR EIF-2B SUBUNIT GAMMA"/>
    <property type="match status" value="1"/>
</dbReference>
<dbReference type="Gene3D" id="3.90.550.10">
    <property type="entry name" value="Spore Coat Polysaccharide Biosynthesis Protein SpsA, Chain A"/>
    <property type="match status" value="1"/>
</dbReference>
<keyword evidence="4" id="KW-0963">Cytoplasm</keyword>
<dbReference type="Gene3D" id="2.160.10.10">
    <property type="entry name" value="Hexapeptide repeat proteins"/>
    <property type="match status" value="1"/>
</dbReference>
<comment type="subunit">
    <text evidence="12">Component of the translation initiation factor 2B (eIF2B) complex which is a heterodecamer of two sets of five different subunits: alpha, beta, gamma, delta and epsilon. Subunits alpha, beta and delta comprise a regulatory subcomplex and subunits epsilon and gamma comprise a catalytic subcomplex. Within the complex, the hexameric regulatory complex resides at the center, with the two heterodimeric catalytic subcomplexes bound on opposite sides.</text>
</comment>
<dbReference type="CDD" id="cd04652">
    <property type="entry name" value="LbH_eIF2B_gamma_C"/>
    <property type="match status" value="1"/>
</dbReference>
<keyword evidence="6" id="KW-0648">Protein biosynthesis</keyword>
<feature type="region of interest" description="Disordered" evidence="13">
    <location>
        <begin position="504"/>
        <end position="539"/>
    </location>
</feature>
<evidence type="ECO:0000313" key="16">
    <source>
        <dbReference type="EMBL" id="OAA76043.1"/>
    </source>
</evidence>
<comment type="subcellular location">
    <subcellularLocation>
        <location evidence="1">Cytoplasm</location>
        <location evidence="1">Cytosol</location>
    </subcellularLocation>
</comment>
<dbReference type="GO" id="GO:0005851">
    <property type="term" value="C:eukaryotic translation initiation factor 2B complex"/>
    <property type="evidence" value="ECO:0007669"/>
    <property type="project" value="TreeGrafter"/>
</dbReference>
<evidence type="ECO:0000256" key="11">
    <source>
        <dbReference type="ARBA" id="ARBA00045373"/>
    </source>
</evidence>
<evidence type="ECO:0000256" key="1">
    <source>
        <dbReference type="ARBA" id="ARBA00004514"/>
    </source>
</evidence>
<dbReference type="InterPro" id="IPR056764">
    <property type="entry name" value="LbH_EIF2B3/5"/>
</dbReference>
<comment type="similarity">
    <text evidence="2">Belongs to the eIF-2B gamma/epsilon subunits family.</text>
</comment>
<dbReference type="InterPro" id="IPR051960">
    <property type="entry name" value="eIF2B_gamma"/>
</dbReference>
<dbReference type="GO" id="GO:0005829">
    <property type="term" value="C:cytosol"/>
    <property type="evidence" value="ECO:0007669"/>
    <property type="project" value="UniProtKB-SubCell"/>
</dbReference>
<accession>A0A168G5B6</accession>
<dbReference type="Pfam" id="PF25084">
    <property type="entry name" value="LbH_EIF2B"/>
    <property type="match status" value="1"/>
</dbReference>
<evidence type="ECO:0000256" key="12">
    <source>
        <dbReference type="ARBA" id="ARBA00046432"/>
    </source>
</evidence>
<evidence type="ECO:0000256" key="4">
    <source>
        <dbReference type="ARBA" id="ARBA00022490"/>
    </source>
</evidence>
<sequence>MPHSVSNASTGLQAVILCGPGSSFPTFTSNPDENPKALLPIANRPMVWYPIDLCYRTGVSKITLVCPPSAAKSMKAAMGTNPHLTGLPMPRPEIVCPADLTQTTGTAEILRLPEIRNLITGDFIVLPCDLVCEFGAEQLLQAWMVKAASATDLLGSKGFSNGSRSRHSGGIGVWYETKNNVTVKGEETDFVATTALPQSATMPPKGSILANVSRVVYTMPTDALNDRMEDRKALALRHGLLRANPRIRMLTTHRDAHIYIFPRWVLDFIEANDRFESIGEDVVGWWSKASWQEGLADKLKIMESCKGDTADDAESNPDSDAAASEPRSSGIATVAGDASSKAPRSPSEFVPPMIAYLHSKKTQEAGSIVRRVDTAQLLLAISLQLAKLPSLEEAAPDDASPFAHPRKIAYPEGVKPRTTITKADSLIAENVTVEEKTSIKECVVGAGCQIQEGAKLSQCLLMDGVVVGKGCKLTKCILGKRSVIGDGSVLTDCEVQENLLVEPRTEDKDNKLMSSEGLEATEAEMEEVLGHADDAMDSA</sequence>
<evidence type="ECO:0000256" key="7">
    <source>
        <dbReference type="ARBA" id="ARBA00030179"/>
    </source>
</evidence>
<evidence type="ECO:0000256" key="5">
    <source>
        <dbReference type="ARBA" id="ARBA00022540"/>
    </source>
</evidence>
<evidence type="ECO:0000256" key="2">
    <source>
        <dbReference type="ARBA" id="ARBA00007878"/>
    </source>
</evidence>
<organism evidence="16 17">
    <name type="scientific">Akanthomyces lecanii RCEF 1005</name>
    <dbReference type="NCBI Taxonomy" id="1081108"/>
    <lineage>
        <taxon>Eukaryota</taxon>
        <taxon>Fungi</taxon>
        <taxon>Dikarya</taxon>
        <taxon>Ascomycota</taxon>
        <taxon>Pezizomycotina</taxon>
        <taxon>Sordariomycetes</taxon>
        <taxon>Hypocreomycetidae</taxon>
        <taxon>Hypocreales</taxon>
        <taxon>Cordycipitaceae</taxon>
        <taxon>Akanthomyces</taxon>
        <taxon>Cordyceps confragosa</taxon>
    </lineage>
</organism>
<dbReference type="SUPFAM" id="SSF53448">
    <property type="entry name" value="Nucleotide-diphospho-sugar transferases"/>
    <property type="match status" value="1"/>
</dbReference>
<keyword evidence="16" id="KW-0808">Transferase</keyword>
<gene>
    <name evidence="16" type="ORF">LEL_05727</name>
</gene>
<proteinExistence type="inferred from homology"/>
<keyword evidence="17" id="KW-1185">Reference proteome</keyword>
<dbReference type="STRING" id="1081108.A0A168G5B6"/>
<feature type="domain" description="Nucleotidyl transferase" evidence="14">
    <location>
        <begin position="34"/>
        <end position="150"/>
    </location>
</feature>
<dbReference type="AlphaFoldDB" id="A0A168G5B6"/>
<keyword evidence="5" id="KW-0396">Initiation factor</keyword>
<comment type="function">
    <text evidence="11">Acts as a component of the translation initiation factor 2B (eIF2B) complex, which catalyzes the exchange of GDP for GTP on the eukaryotic initiation factor 2 (eIF2) complex gamma subunit. Its guanine nucleotide exchange factor activity is repressed when bound to eIF2 complex phosphorylated on the alpha subunit, thereby limiting the amount of methionyl-initiator methionine tRNA available to the ribosome and consequently global translation is repressed.</text>
</comment>
<dbReference type="GO" id="GO:0005085">
    <property type="term" value="F:guanyl-nucleotide exchange factor activity"/>
    <property type="evidence" value="ECO:0007669"/>
    <property type="project" value="TreeGrafter"/>
</dbReference>
<protein>
    <recommendedName>
        <fullName evidence="3">Mannose-1-phosphate guanyltransferase</fullName>
    </recommendedName>
    <alternativeName>
        <fullName evidence="8">GDP-mannose pyrophosphorylase</fullName>
    </alternativeName>
    <alternativeName>
        <fullName evidence="7">GTP-mannose-1-phosphate guanylyltransferase</fullName>
    </alternativeName>
    <alternativeName>
        <fullName evidence="9">Translation initiation factor eIF2B subunit gamma</fullName>
    </alternativeName>
    <alternativeName>
        <fullName evidence="10">eIF2B GDP-GTP exchange factor subunit gamma</fullName>
    </alternativeName>
</protein>
<evidence type="ECO:0000256" key="3">
    <source>
        <dbReference type="ARBA" id="ARBA00018601"/>
    </source>
</evidence>
<feature type="domain" description="EIF2B subunit epsilon/gamma LbH" evidence="15">
    <location>
        <begin position="417"/>
        <end position="503"/>
    </location>
</feature>
<comment type="caution">
    <text evidence="16">The sequence shown here is derived from an EMBL/GenBank/DDBJ whole genome shotgun (WGS) entry which is preliminary data.</text>
</comment>
<evidence type="ECO:0000256" key="6">
    <source>
        <dbReference type="ARBA" id="ARBA00022917"/>
    </source>
</evidence>
<feature type="region of interest" description="Disordered" evidence="13">
    <location>
        <begin position="307"/>
        <end position="346"/>
    </location>
</feature>
<dbReference type="PANTHER" id="PTHR45989">
    <property type="entry name" value="TRANSLATION INITIATION FACTOR EIF-2B SUBUNIT GAMMA"/>
    <property type="match status" value="1"/>
</dbReference>
<evidence type="ECO:0000256" key="10">
    <source>
        <dbReference type="ARBA" id="ARBA00044229"/>
    </source>
</evidence>